<dbReference type="InterPro" id="IPR011727">
    <property type="entry name" value="CHP02117"/>
</dbReference>
<dbReference type="NCBIfam" id="TIGR02117">
    <property type="entry name" value="chp_urease_rgn"/>
    <property type="match status" value="1"/>
</dbReference>
<evidence type="ECO:0000256" key="1">
    <source>
        <dbReference type="SAM" id="Phobius"/>
    </source>
</evidence>
<dbReference type="RefSeq" id="WP_234866471.1">
    <property type="nucleotide sequence ID" value="NZ_JAKEVY010000003.1"/>
</dbReference>
<keyword evidence="1" id="KW-0472">Membrane</keyword>
<feature type="transmembrane region" description="Helical" evidence="1">
    <location>
        <begin position="12"/>
        <end position="33"/>
    </location>
</feature>
<sequence length="228" mass="25568">MKAKLLWVIKLIGKLVLFLVCFIGLYLGIAYVLSSIQIDREPDQGQDVKIYILSNGVHTDIVVPAKNDQFNWTNLVKYHHTAGKDSTAGWLAMGWGDKGFYLQTPTWAELKASVAFKAAFGLSSSAIHATYYRKLNISEQCREIHISRKQYDRLVNHILASFDRDAYGSLKHIVTNAVYGNSDAFYEAVGSYSLFTTCNTWANNVLKAAGQKACLWTAFDSGIFSKYE</sequence>
<evidence type="ECO:0000313" key="3">
    <source>
        <dbReference type="Proteomes" id="UP001200145"/>
    </source>
</evidence>
<dbReference type="Proteomes" id="UP001200145">
    <property type="component" value="Unassembled WGS sequence"/>
</dbReference>
<comment type="caution">
    <text evidence="2">The sequence shown here is derived from an EMBL/GenBank/DDBJ whole genome shotgun (WGS) entry which is preliminary data.</text>
</comment>
<organism evidence="2 3">
    <name type="scientific">Flavihumibacter fluminis</name>
    <dbReference type="NCBI Taxonomy" id="2909236"/>
    <lineage>
        <taxon>Bacteria</taxon>
        <taxon>Pseudomonadati</taxon>
        <taxon>Bacteroidota</taxon>
        <taxon>Chitinophagia</taxon>
        <taxon>Chitinophagales</taxon>
        <taxon>Chitinophagaceae</taxon>
        <taxon>Flavihumibacter</taxon>
    </lineage>
</organism>
<dbReference type="EMBL" id="JAKEVY010000003">
    <property type="protein sequence ID" value="MCF1715518.1"/>
    <property type="molecule type" value="Genomic_DNA"/>
</dbReference>
<reference evidence="2 3" key="1">
    <citation type="submission" date="2022-01" db="EMBL/GenBank/DDBJ databases">
        <title>Flavihumibacter sp. nov., isolated from sediment of a river.</title>
        <authorList>
            <person name="Liu H."/>
        </authorList>
    </citation>
    <scope>NUCLEOTIDE SEQUENCE [LARGE SCALE GENOMIC DNA]</scope>
    <source>
        <strain evidence="2 3">RY-1</strain>
    </source>
</reference>
<name>A0ABS9BK59_9BACT</name>
<accession>A0ABS9BK59</accession>
<keyword evidence="3" id="KW-1185">Reference proteome</keyword>
<gene>
    <name evidence="2" type="ORF">L0U88_12850</name>
</gene>
<evidence type="ECO:0000313" key="2">
    <source>
        <dbReference type="EMBL" id="MCF1715518.1"/>
    </source>
</evidence>
<dbReference type="Pfam" id="PF09601">
    <property type="entry name" value="DUF2459"/>
    <property type="match status" value="1"/>
</dbReference>
<proteinExistence type="predicted"/>
<keyword evidence="1" id="KW-1133">Transmembrane helix</keyword>
<keyword evidence="1" id="KW-0812">Transmembrane</keyword>
<protein>
    <submittedName>
        <fullName evidence="2">TIGR02117 family protein</fullName>
    </submittedName>
</protein>